<dbReference type="InterPro" id="IPR050204">
    <property type="entry name" value="AraC_XylS_family_regulators"/>
</dbReference>
<dbReference type="EMBL" id="RZUG01000001">
    <property type="protein sequence ID" value="KAA8826863.1"/>
    <property type="molecule type" value="Genomic_DNA"/>
</dbReference>
<evidence type="ECO:0000313" key="7">
    <source>
        <dbReference type="Proteomes" id="UP000326251"/>
    </source>
</evidence>
<dbReference type="SUPFAM" id="SSF46689">
    <property type="entry name" value="Homeodomain-like"/>
    <property type="match status" value="2"/>
</dbReference>
<keyword evidence="4" id="KW-0804">Transcription</keyword>
<dbReference type="Gene3D" id="1.10.10.60">
    <property type="entry name" value="Homeodomain-like"/>
    <property type="match status" value="2"/>
</dbReference>
<dbReference type="GO" id="GO:0003700">
    <property type="term" value="F:DNA-binding transcription factor activity"/>
    <property type="evidence" value="ECO:0007669"/>
    <property type="project" value="InterPro"/>
</dbReference>
<evidence type="ECO:0000256" key="4">
    <source>
        <dbReference type="ARBA" id="ARBA00023163"/>
    </source>
</evidence>
<dbReference type="Gene3D" id="2.60.120.10">
    <property type="entry name" value="Jelly Rolls"/>
    <property type="match status" value="1"/>
</dbReference>
<evidence type="ECO:0000313" key="6">
    <source>
        <dbReference type="EMBL" id="KAA8826863.1"/>
    </source>
</evidence>
<dbReference type="AlphaFoldDB" id="A0A5J5EBE7"/>
<dbReference type="InterPro" id="IPR014710">
    <property type="entry name" value="RmlC-like_jellyroll"/>
</dbReference>
<dbReference type="InterPro" id="IPR037923">
    <property type="entry name" value="HTH-like"/>
</dbReference>
<protein>
    <submittedName>
        <fullName evidence="6">AraC family transcriptional regulator</fullName>
    </submittedName>
</protein>
<proteinExistence type="predicted"/>
<dbReference type="SUPFAM" id="SSF51215">
    <property type="entry name" value="Regulatory protein AraC"/>
    <property type="match status" value="1"/>
</dbReference>
<keyword evidence="2" id="KW-0238">DNA-binding</keyword>
<keyword evidence="3" id="KW-0010">Activator</keyword>
<evidence type="ECO:0000256" key="1">
    <source>
        <dbReference type="ARBA" id="ARBA00023015"/>
    </source>
</evidence>
<feature type="domain" description="HTH araC/xylS-type" evidence="5">
    <location>
        <begin position="192"/>
        <end position="290"/>
    </location>
</feature>
<dbReference type="InterPro" id="IPR018060">
    <property type="entry name" value="HTH_AraC"/>
</dbReference>
<dbReference type="Pfam" id="PF02311">
    <property type="entry name" value="AraC_binding"/>
    <property type="match status" value="1"/>
</dbReference>
<dbReference type="PANTHER" id="PTHR46796">
    <property type="entry name" value="HTH-TYPE TRANSCRIPTIONAL ACTIVATOR RHAS-RELATED"/>
    <property type="match status" value="1"/>
</dbReference>
<comment type="caution">
    <text evidence="6">The sequence shown here is derived from an EMBL/GenBank/DDBJ whole genome shotgun (WGS) entry which is preliminary data.</text>
</comment>
<dbReference type="Pfam" id="PF12833">
    <property type="entry name" value="HTH_18"/>
    <property type="match status" value="1"/>
</dbReference>
<dbReference type="PROSITE" id="PS00041">
    <property type="entry name" value="HTH_ARAC_FAMILY_1"/>
    <property type="match status" value="1"/>
</dbReference>
<gene>
    <name evidence="6" type="ORF">EMO92_01000</name>
</gene>
<dbReference type="PROSITE" id="PS01124">
    <property type="entry name" value="HTH_ARAC_FAMILY_2"/>
    <property type="match status" value="1"/>
</dbReference>
<reference evidence="6 7" key="1">
    <citation type="journal article" date="2019" name="Syst. Appl. Microbiol.">
        <title>Characterization of Bifidobacterium species in feaces of the Egyptian fruit bat: Description of B. vespertilionis sp. nov. and B. rousetti sp. nov.</title>
        <authorList>
            <person name="Modesto M."/>
            <person name="Satti M."/>
            <person name="Watanabe K."/>
            <person name="Puglisi E."/>
            <person name="Morelli L."/>
            <person name="Huang C.-H."/>
            <person name="Liou J.-S."/>
            <person name="Miyashita M."/>
            <person name="Tamura T."/>
            <person name="Saito S."/>
            <person name="Mori K."/>
            <person name="Huang L."/>
            <person name="Sciavilla P."/>
            <person name="Sandri C."/>
            <person name="Spiezio C."/>
            <person name="Vitali F."/>
            <person name="Cavalieri D."/>
            <person name="Perpetuini G."/>
            <person name="Tofalo R."/>
            <person name="Bonetti A."/>
            <person name="Arita M."/>
            <person name="Mattarelli P."/>
        </authorList>
    </citation>
    <scope>NUCLEOTIDE SEQUENCE [LARGE SCALE GENOMIC DNA]</scope>
    <source>
        <strain evidence="6 7">RST19</strain>
    </source>
</reference>
<evidence type="ECO:0000259" key="5">
    <source>
        <dbReference type="PROSITE" id="PS01124"/>
    </source>
</evidence>
<accession>A0A5J5EBE7</accession>
<dbReference type="InterPro" id="IPR018062">
    <property type="entry name" value="HTH_AraC-typ_CS"/>
</dbReference>
<evidence type="ECO:0000256" key="3">
    <source>
        <dbReference type="ARBA" id="ARBA00023159"/>
    </source>
</evidence>
<name>A0A5J5EBE7_9BIFI</name>
<dbReference type="SMART" id="SM00342">
    <property type="entry name" value="HTH_ARAC"/>
    <property type="match status" value="1"/>
</dbReference>
<dbReference type="InterPro" id="IPR009057">
    <property type="entry name" value="Homeodomain-like_sf"/>
</dbReference>
<sequence>MFHVDRNLDYESVIDGDHHESWGCSPVCPAIVRVHTEMPAQDVPLHWHLGSELIYPRHGRVMLFIDGQEVTLNDGQLCLISPKSLHSIHPEPYEDGQCCLSITFDGEYLSRLNPGLSNRHLLQGVPLGRDCEHTADELVELCERIIECTYDESDMQLIRMNALLFTLLCHIDERWVVDDNTASGGIAFGDIQNITEYMSTNFASGVSIAQIAQRFGYSREYFSRMFKRCAGVTPDQYLTEIRLQSSVDDLLNGDFTIAQIAQRNGFSHPRSLARAFSARFGMTPAAFRRLYRGDRVAAVNESRAEEPISEHVTK</sequence>
<organism evidence="6 7">
    <name type="scientific">Bifidobacterium reuteri</name>
    <dbReference type="NCBI Taxonomy" id="983706"/>
    <lineage>
        <taxon>Bacteria</taxon>
        <taxon>Bacillati</taxon>
        <taxon>Actinomycetota</taxon>
        <taxon>Actinomycetes</taxon>
        <taxon>Bifidobacteriales</taxon>
        <taxon>Bifidobacteriaceae</taxon>
        <taxon>Bifidobacterium</taxon>
    </lineage>
</organism>
<dbReference type="Proteomes" id="UP000326251">
    <property type="component" value="Unassembled WGS sequence"/>
</dbReference>
<evidence type="ECO:0000256" key="2">
    <source>
        <dbReference type="ARBA" id="ARBA00023125"/>
    </source>
</evidence>
<keyword evidence="1" id="KW-0805">Transcription regulation</keyword>
<dbReference type="InterPro" id="IPR003313">
    <property type="entry name" value="AraC-bd"/>
</dbReference>
<dbReference type="GO" id="GO:0043565">
    <property type="term" value="F:sequence-specific DNA binding"/>
    <property type="evidence" value="ECO:0007669"/>
    <property type="project" value="InterPro"/>
</dbReference>